<keyword evidence="2" id="KW-1133">Transmembrane helix</keyword>
<protein>
    <submittedName>
        <fullName evidence="4">Uncharacterized protein</fullName>
    </submittedName>
</protein>
<organism evidence="4 5">
    <name type="scientific">Xylaria bambusicola</name>
    <dbReference type="NCBI Taxonomy" id="326684"/>
    <lineage>
        <taxon>Eukaryota</taxon>
        <taxon>Fungi</taxon>
        <taxon>Dikarya</taxon>
        <taxon>Ascomycota</taxon>
        <taxon>Pezizomycotina</taxon>
        <taxon>Sordariomycetes</taxon>
        <taxon>Xylariomycetidae</taxon>
        <taxon>Xylariales</taxon>
        <taxon>Xylariaceae</taxon>
        <taxon>Xylaria</taxon>
    </lineage>
</organism>
<feature type="region of interest" description="Disordered" evidence="1">
    <location>
        <begin position="64"/>
        <end position="98"/>
    </location>
</feature>
<evidence type="ECO:0000256" key="1">
    <source>
        <dbReference type="SAM" id="MobiDB-lite"/>
    </source>
</evidence>
<feature type="compositionally biased region" description="Low complexity" evidence="1">
    <location>
        <begin position="67"/>
        <end position="98"/>
    </location>
</feature>
<proteinExistence type="predicted"/>
<feature type="transmembrane region" description="Helical" evidence="2">
    <location>
        <begin position="97"/>
        <end position="115"/>
    </location>
</feature>
<keyword evidence="3" id="KW-0732">Signal</keyword>
<comment type="caution">
    <text evidence="4">The sequence shown here is derived from an EMBL/GenBank/DDBJ whole genome shotgun (WGS) entry which is preliminary data.</text>
</comment>
<evidence type="ECO:0000313" key="5">
    <source>
        <dbReference type="Proteomes" id="UP001305414"/>
    </source>
</evidence>
<evidence type="ECO:0000313" key="4">
    <source>
        <dbReference type="EMBL" id="KAK5636456.1"/>
    </source>
</evidence>
<reference evidence="4 5" key="1">
    <citation type="submission" date="2023-10" db="EMBL/GenBank/DDBJ databases">
        <title>Draft genome sequence of Xylaria bambusicola isolate GMP-LS, the root and basal stem rot pathogen of sugarcane in Indonesia.</title>
        <authorList>
            <person name="Selvaraj P."/>
            <person name="Muralishankar V."/>
            <person name="Muruganantham S."/>
            <person name="Sp S."/>
            <person name="Haryani S."/>
            <person name="Lau K.J.X."/>
            <person name="Naqvi N.I."/>
        </authorList>
    </citation>
    <scope>NUCLEOTIDE SEQUENCE [LARGE SCALE GENOMIC DNA]</scope>
    <source>
        <strain evidence="4">GMP-LS</strain>
    </source>
</reference>
<keyword evidence="5" id="KW-1185">Reference proteome</keyword>
<sequence length="116" mass="11619">MQLKTIVATALLPLLAVADDTSTLTSTMTMTKYITIARVATSSVYANATTSSFHTPIGTGYSTVIPTTTSAQQGSASPTSSSSTSTPTSNTNNSGTSSLSAFGFAGVVGIVVAALM</sequence>
<keyword evidence="2" id="KW-0472">Membrane</keyword>
<dbReference type="Proteomes" id="UP001305414">
    <property type="component" value="Unassembled WGS sequence"/>
</dbReference>
<gene>
    <name evidence="4" type="ORF">RRF57_012168</name>
</gene>
<keyword evidence="2" id="KW-0812">Transmembrane</keyword>
<dbReference type="EMBL" id="JAWHQM010000070">
    <property type="protein sequence ID" value="KAK5636456.1"/>
    <property type="molecule type" value="Genomic_DNA"/>
</dbReference>
<evidence type="ECO:0000256" key="2">
    <source>
        <dbReference type="SAM" id="Phobius"/>
    </source>
</evidence>
<dbReference type="AlphaFoldDB" id="A0AAN7ZDH2"/>
<feature type="chain" id="PRO_5042889995" evidence="3">
    <location>
        <begin position="19"/>
        <end position="116"/>
    </location>
</feature>
<name>A0AAN7ZDH2_9PEZI</name>
<feature type="signal peptide" evidence="3">
    <location>
        <begin position="1"/>
        <end position="18"/>
    </location>
</feature>
<accession>A0AAN7ZDH2</accession>
<evidence type="ECO:0000256" key="3">
    <source>
        <dbReference type="SAM" id="SignalP"/>
    </source>
</evidence>